<sequence length="123" mass="14117">MFELKLNNKTIPLKWGTWAMREFCVANNIGIDKYFELLGKTQFDLDLVVKMIYTGYKSACVSSKQPIEYDENDVCDWIDELGGLFNTEGQFIEYVKYIISVTVTTVQGVAKEEKKKPNKTKLG</sequence>
<proteinExistence type="predicted"/>
<protein>
    <submittedName>
        <fullName evidence="1">Uncharacterized protein</fullName>
    </submittedName>
</protein>
<name>A0A6J7WK60_9CAUD</name>
<accession>A0A6J7WK60</accession>
<dbReference type="EMBL" id="LR798258">
    <property type="protein sequence ID" value="CAB5218411.1"/>
    <property type="molecule type" value="Genomic_DNA"/>
</dbReference>
<organism evidence="1">
    <name type="scientific">uncultured Caudovirales phage</name>
    <dbReference type="NCBI Taxonomy" id="2100421"/>
    <lineage>
        <taxon>Viruses</taxon>
        <taxon>Duplodnaviria</taxon>
        <taxon>Heunggongvirae</taxon>
        <taxon>Uroviricota</taxon>
        <taxon>Caudoviricetes</taxon>
        <taxon>Peduoviridae</taxon>
        <taxon>Maltschvirus</taxon>
        <taxon>Maltschvirus maltsch</taxon>
    </lineage>
</organism>
<reference evidence="1" key="1">
    <citation type="submission" date="2020-05" db="EMBL/GenBank/DDBJ databases">
        <authorList>
            <person name="Chiriac C."/>
            <person name="Salcher M."/>
            <person name="Ghai R."/>
            <person name="Kavagutti S V."/>
        </authorList>
    </citation>
    <scope>NUCLEOTIDE SEQUENCE</scope>
</reference>
<evidence type="ECO:0000313" key="1">
    <source>
        <dbReference type="EMBL" id="CAB5218411.1"/>
    </source>
</evidence>
<gene>
    <name evidence="1" type="ORF">UFOVP213_12</name>
</gene>